<name>A0ABW5CGW1_9PROT</name>
<protein>
    <submittedName>
        <fullName evidence="3">ATP-grasp domain-containing protein</fullName>
    </submittedName>
</protein>
<keyword evidence="1" id="KW-0067">ATP-binding</keyword>
<proteinExistence type="predicted"/>
<dbReference type="SUPFAM" id="SSF56059">
    <property type="entry name" value="Glutathione synthetase ATP-binding domain-like"/>
    <property type="match status" value="1"/>
</dbReference>
<feature type="domain" description="ATP-grasp" evidence="2">
    <location>
        <begin position="116"/>
        <end position="312"/>
    </location>
</feature>
<evidence type="ECO:0000259" key="2">
    <source>
        <dbReference type="PROSITE" id="PS50975"/>
    </source>
</evidence>
<dbReference type="RefSeq" id="WP_377318753.1">
    <property type="nucleotide sequence ID" value="NZ_JBHUIY010000050.1"/>
</dbReference>
<dbReference type="EMBL" id="JBHUIY010000050">
    <property type="protein sequence ID" value="MFD2235506.1"/>
    <property type="molecule type" value="Genomic_DNA"/>
</dbReference>
<dbReference type="Proteomes" id="UP001597296">
    <property type="component" value="Unassembled WGS sequence"/>
</dbReference>
<dbReference type="Pfam" id="PF02655">
    <property type="entry name" value="ATP-grasp_3"/>
    <property type="match status" value="1"/>
</dbReference>
<comment type="caution">
    <text evidence="3">The sequence shown here is derived from an EMBL/GenBank/DDBJ whole genome shotgun (WGS) entry which is preliminary data.</text>
</comment>
<dbReference type="InterPro" id="IPR003806">
    <property type="entry name" value="ATP-grasp_PylC-type"/>
</dbReference>
<evidence type="ECO:0000313" key="3">
    <source>
        <dbReference type="EMBL" id="MFD2235506.1"/>
    </source>
</evidence>
<accession>A0ABW5CGW1</accession>
<evidence type="ECO:0000256" key="1">
    <source>
        <dbReference type="PROSITE-ProRule" id="PRU00409"/>
    </source>
</evidence>
<keyword evidence="4" id="KW-1185">Reference proteome</keyword>
<dbReference type="InterPro" id="IPR011761">
    <property type="entry name" value="ATP-grasp"/>
</dbReference>
<reference evidence="4" key="1">
    <citation type="journal article" date="2019" name="Int. J. Syst. Evol. Microbiol.">
        <title>The Global Catalogue of Microorganisms (GCM) 10K type strain sequencing project: providing services to taxonomists for standard genome sequencing and annotation.</title>
        <authorList>
            <consortium name="The Broad Institute Genomics Platform"/>
            <consortium name="The Broad Institute Genome Sequencing Center for Infectious Disease"/>
            <person name="Wu L."/>
            <person name="Ma J."/>
        </authorList>
    </citation>
    <scope>NUCLEOTIDE SEQUENCE [LARGE SCALE GENOMIC DNA]</scope>
    <source>
        <strain evidence="4">KCTC 15012</strain>
    </source>
</reference>
<keyword evidence="1" id="KW-0547">Nucleotide-binding</keyword>
<sequence length="403" mass="44678">MSKIYWVGSRLADIQGDEDNFAGAITLFGSSRICLGSECYESEHKHRLNQNSYDDAEKIKYFFKEKIEKTIISDQDSVFFCYGSEWNSVDSVFLKSFPYINKQQIIRLCKDKFRARSMVASFAPVVPAVCLFRTDCTFEALTRLFPGNRRFVIQSAYGAGGEGTILVNEKNCASRIDLLKGYELIASPYIDAIPINVHVVIGLDDLMVLQPSIQLIEKDGRGKLLYRGGDFSAASSLSHSMLSEIAKISRLVAQRLQAAGYRGVLGVDYLLTESGPMFVEINPRFQASSFVLSRHLRRLGLPSLQMLHRRAFEGGSVTLSEVPHAYASFIVFLKGGAGVEWRDSATFPGEHDSFGGGAHTFSPGAPVARVYFSDPIVRIGNRVVADTPLARQIGLSPSIFSHW</sequence>
<evidence type="ECO:0000313" key="4">
    <source>
        <dbReference type="Proteomes" id="UP001597296"/>
    </source>
</evidence>
<organism evidence="3 4">
    <name type="scientific">Phaeospirillum tilakii</name>
    <dbReference type="NCBI Taxonomy" id="741673"/>
    <lineage>
        <taxon>Bacteria</taxon>
        <taxon>Pseudomonadati</taxon>
        <taxon>Pseudomonadota</taxon>
        <taxon>Alphaproteobacteria</taxon>
        <taxon>Rhodospirillales</taxon>
        <taxon>Rhodospirillaceae</taxon>
        <taxon>Phaeospirillum</taxon>
    </lineage>
</organism>
<dbReference type="PROSITE" id="PS50975">
    <property type="entry name" value="ATP_GRASP"/>
    <property type="match status" value="1"/>
</dbReference>
<gene>
    <name evidence="3" type="ORF">ACFSNB_17020</name>
</gene>
<dbReference type="Gene3D" id="3.30.470.20">
    <property type="entry name" value="ATP-grasp fold, B domain"/>
    <property type="match status" value="1"/>
</dbReference>